<evidence type="ECO:0000256" key="3">
    <source>
        <dbReference type="ARBA" id="ARBA00022705"/>
    </source>
</evidence>
<evidence type="ECO:0000313" key="9">
    <source>
        <dbReference type="EMBL" id="CAD8928952.1"/>
    </source>
</evidence>
<dbReference type="InterPro" id="IPR036224">
    <property type="entry name" value="GINS_bundle-like_dom_sf"/>
</dbReference>
<dbReference type="SUPFAM" id="SSF158573">
    <property type="entry name" value="GINS helical bundle-like"/>
    <property type="match status" value="1"/>
</dbReference>
<sequence length="229" mass="26292">MNTLSGQNNLVFTPREVDFFAQDELITIVPNFSILTPRRTFECIMGEFGPFQPNRECQVPLWMALALWKRKKCTIKAPEWMRPDFLQTVLELERSEPGNFQPLPFHYQEIAQFLFTAGTQESLPKEVFGDEEARVRDLVNLIQKTRQTKILQGLSLLQEAAAVKLNNLSAMELNNVRAFFTGALDEFTRHATMKDQAIVQAVGTTQEPPLTPQEEARPARQLRRRTNNN</sequence>
<reference evidence="9" key="1">
    <citation type="submission" date="2021-01" db="EMBL/GenBank/DDBJ databases">
        <authorList>
            <person name="Corre E."/>
            <person name="Pelletier E."/>
            <person name="Niang G."/>
            <person name="Scheremetjew M."/>
            <person name="Finn R."/>
            <person name="Kale V."/>
            <person name="Holt S."/>
            <person name="Cochrane G."/>
            <person name="Meng A."/>
            <person name="Brown T."/>
            <person name="Cohen L."/>
        </authorList>
    </citation>
    <scope>NUCLEOTIDE SEQUENCE</scope>
    <source>
        <strain evidence="9">CCMP2329</strain>
    </source>
</reference>
<feature type="domain" description="GINS subunit" evidence="7">
    <location>
        <begin position="80"/>
        <end position="186"/>
    </location>
</feature>
<dbReference type="CDD" id="cd21694">
    <property type="entry name" value="GINS_B_Psf2"/>
    <property type="match status" value="1"/>
</dbReference>
<feature type="region of interest" description="Disordered" evidence="6">
    <location>
        <begin position="203"/>
        <end position="229"/>
    </location>
</feature>
<dbReference type="FunFam" id="3.40.5.50:FF:000001">
    <property type="entry name" value="DNA replication complex GINS protein PSF2"/>
    <property type="match status" value="1"/>
</dbReference>
<accession>A0A7S1CUH5</accession>
<dbReference type="PANTHER" id="PTHR12772:SF0">
    <property type="entry name" value="DNA REPLICATION COMPLEX GINS PROTEIN PSF2"/>
    <property type="match status" value="1"/>
</dbReference>
<proteinExistence type="inferred from homology"/>
<dbReference type="AlphaFoldDB" id="A0A7S1CUH5"/>
<gene>
    <name evidence="9" type="ORF">POKL1161_LOCUS1305</name>
</gene>
<dbReference type="EMBL" id="HBFV01001927">
    <property type="protein sequence ID" value="CAD8928952.1"/>
    <property type="molecule type" value="Transcribed_RNA"/>
</dbReference>
<organism evidence="9">
    <name type="scientific">Picochlorum oklahomense</name>
    <dbReference type="NCBI Taxonomy" id="249345"/>
    <lineage>
        <taxon>Eukaryota</taxon>
        <taxon>Viridiplantae</taxon>
        <taxon>Chlorophyta</taxon>
        <taxon>core chlorophytes</taxon>
        <taxon>Trebouxiophyceae</taxon>
        <taxon>Trebouxiophyceae incertae sedis</taxon>
        <taxon>Picochlorum</taxon>
    </lineage>
</organism>
<dbReference type="Pfam" id="PF25005">
    <property type="entry name" value="PSF2_N"/>
    <property type="match status" value="1"/>
</dbReference>
<dbReference type="GO" id="GO:0000727">
    <property type="term" value="P:double-strand break repair via break-induced replication"/>
    <property type="evidence" value="ECO:0007669"/>
    <property type="project" value="TreeGrafter"/>
</dbReference>
<name>A0A7S1CUH5_9CHLO</name>
<evidence type="ECO:0000256" key="1">
    <source>
        <dbReference type="ARBA" id="ARBA00004123"/>
    </source>
</evidence>
<comment type="subcellular location">
    <subcellularLocation>
        <location evidence="1 5">Nucleus</location>
    </subcellularLocation>
</comment>
<dbReference type="PIRSF" id="PIRSF028998">
    <property type="entry name" value="GINS_Psf2_subgr"/>
    <property type="match status" value="1"/>
</dbReference>
<keyword evidence="4 5" id="KW-0539">Nucleus</keyword>
<comment type="subunit">
    <text evidence="5">Component of the GINS complex.</text>
</comment>
<dbReference type="InterPro" id="IPR007257">
    <property type="entry name" value="GINS_Psf2"/>
</dbReference>
<dbReference type="Pfam" id="PF05916">
    <property type="entry name" value="Sld5"/>
    <property type="match status" value="1"/>
</dbReference>
<evidence type="ECO:0000256" key="4">
    <source>
        <dbReference type="ARBA" id="ARBA00023242"/>
    </source>
</evidence>
<dbReference type="InterPro" id="IPR021151">
    <property type="entry name" value="GINS_A"/>
</dbReference>
<dbReference type="Gene3D" id="1.20.58.1020">
    <property type="match status" value="1"/>
</dbReference>
<feature type="compositionally biased region" description="Basic residues" evidence="6">
    <location>
        <begin position="220"/>
        <end position="229"/>
    </location>
</feature>
<evidence type="ECO:0000256" key="5">
    <source>
        <dbReference type="PIRNR" id="PIRNR028998"/>
    </source>
</evidence>
<protein>
    <recommendedName>
        <fullName evidence="5">DNA replication complex GINS protein PSF2</fullName>
    </recommendedName>
</protein>
<feature type="domain" description="DNA replication complex GINS protein PSF2 N-terminal" evidence="8">
    <location>
        <begin position="13"/>
        <end position="75"/>
    </location>
</feature>
<dbReference type="GO" id="GO:0000811">
    <property type="term" value="C:GINS complex"/>
    <property type="evidence" value="ECO:0007669"/>
    <property type="project" value="TreeGrafter"/>
</dbReference>
<keyword evidence="3 5" id="KW-0235">DNA replication</keyword>
<evidence type="ECO:0000256" key="2">
    <source>
        <dbReference type="ARBA" id="ARBA00010565"/>
    </source>
</evidence>
<evidence type="ECO:0000259" key="8">
    <source>
        <dbReference type="Pfam" id="PF25005"/>
    </source>
</evidence>
<dbReference type="PANTHER" id="PTHR12772">
    <property type="entry name" value="DNA REPLICATION COMPLEX GINS PROTEIN PSF2"/>
    <property type="match status" value="1"/>
</dbReference>
<evidence type="ECO:0000256" key="6">
    <source>
        <dbReference type="SAM" id="MobiDB-lite"/>
    </source>
</evidence>
<dbReference type="InterPro" id="IPR056784">
    <property type="entry name" value="PSF2_N"/>
</dbReference>
<comment type="similarity">
    <text evidence="2 5">Belongs to the GINS2/PSF2 family.</text>
</comment>
<dbReference type="GO" id="GO:0006260">
    <property type="term" value="P:DNA replication"/>
    <property type="evidence" value="ECO:0007669"/>
    <property type="project" value="UniProtKB-KW"/>
</dbReference>
<dbReference type="CDD" id="cd11712">
    <property type="entry name" value="GINS_A_psf2"/>
    <property type="match status" value="1"/>
</dbReference>
<dbReference type="Gene3D" id="3.40.5.50">
    <property type="match status" value="1"/>
</dbReference>
<evidence type="ECO:0000259" key="7">
    <source>
        <dbReference type="Pfam" id="PF05916"/>
    </source>
</evidence>
<dbReference type="SUPFAM" id="SSF160059">
    <property type="entry name" value="PriA/YqbF domain"/>
    <property type="match status" value="1"/>
</dbReference>